<feature type="region of interest" description="Disordered" evidence="1">
    <location>
        <begin position="74"/>
        <end position="94"/>
    </location>
</feature>
<dbReference type="InterPro" id="IPR036779">
    <property type="entry name" value="LysM_dom_sf"/>
</dbReference>
<reference evidence="3 4" key="1">
    <citation type="submission" date="2011-05" db="EMBL/GenBank/DDBJ databases">
        <title>Whole genome sequence of Microlunatus phosphovorus NM-1.</title>
        <authorList>
            <person name="Hosoyama A."/>
            <person name="Sasaki K."/>
            <person name="Harada T."/>
            <person name="Igarashi R."/>
            <person name="Kawakoshi A."/>
            <person name="Sasagawa M."/>
            <person name="Fukada J."/>
            <person name="Nakamura S."/>
            <person name="Katano Y."/>
            <person name="Hanada S."/>
            <person name="Kamagata Y."/>
            <person name="Nakamura N."/>
            <person name="Yamazaki S."/>
            <person name="Fujita N."/>
        </authorList>
    </citation>
    <scope>NUCLEOTIDE SEQUENCE [LARGE SCALE GENOMIC DNA]</scope>
    <source>
        <strain evidence="4">ATCC 700054 / DSM 10555 / JCM 9379 / NBRC 101784 / NCIMB 13414 / VKM Ac-1990 / NM-1</strain>
    </source>
</reference>
<evidence type="ECO:0000256" key="1">
    <source>
        <dbReference type="SAM" id="MobiDB-lite"/>
    </source>
</evidence>
<organism evidence="3 4">
    <name type="scientific">Microlunatus phosphovorus (strain ATCC 700054 / DSM 10555 / JCM 9379 / NBRC 101784 / NCIMB 13414 / VKM Ac-1990 / NM-1)</name>
    <dbReference type="NCBI Taxonomy" id="1032480"/>
    <lineage>
        <taxon>Bacteria</taxon>
        <taxon>Bacillati</taxon>
        <taxon>Actinomycetota</taxon>
        <taxon>Actinomycetes</taxon>
        <taxon>Propionibacteriales</taxon>
        <taxon>Propionibacteriaceae</taxon>
        <taxon>Microlunatus</taxon>
    </lineage>
</organism>
<dbReference type="InterPro" id="IPR018392">
    <property type="entry name" value="LysM"/>
</dbReference>
<keyword evidence="4" id="KW-1185">Reference proteome</keyword>
<evidence type="ECO:0000259" key="2">
    <source>
        <dbReference type="Pfam" id="PF19266"/>
    </source>
</evidence>
<dbReference type="Gene3D" id="3.10.350.10">
    <property type="entry name" value="LysM domain"/>
    <property type="match status" value="1"/>
</dbReference>
<dbReference type="KEGG" id="mph:MLP_03630"/>
<accession>F5XJ51</accession>
<feature type="region of interest" description="Disordered" evidence="1">
    <location>
        <begin position="7"/>
        <end position="31"/>
    </location>
</feature>
<protein>
    <recommendedName>
        <fullName evidence="2">Contractile injection system tube protein N-terminal domain-containing protein</fullName>
    </recommendedName>
</protein>
<feature type="domain" description="Contractile injection system tube protein N-terminal" evidence="2">
    <location>
        <begin position="34"/>
        <end position="186"/>
    </location>
</feature>
<dbReference type="eggNOG" id="COG1652">
    <property type="taxonomic scope" value="Bacteria"/>
</dbReference>
<name>F5XJ51_MICPN</name>
<gene>
    <name evidence="3" type="ordered locus">MLP_03630</name>
</gene>
<sequence>MTTAIALAGSTGQVGIPGDSGSGGSAVEGRPTMDKAKLTVYTPDPAPGGYKPGGILDTIGFQFNPKEVSITKSAKWTHSPAKESESAPPPEFTGADPCKLTVEMFFDATASRSGSVLEIVEKLFGCCVPTEQSAGQKKPTPPLVVLQWGSISTFPAVITSVTAKYSLFRSDGTPIRATCSVAMEEMPGAPPRQNPTSGSDSIRRVHRTIVGDTLASIAYAEYGDPAHWRPLAAFNGVDDPLRLPIGQMVLLPSLSEMGVTQ</sequence>
<dbReference type="RefSeq" id="WP_013861266.1">
    <property type="nucleotide sequence ID" value="NC_015635.1"/>
</dbReference>
<evidence type="ECO:0000313" key="3">
    <source>
        <dbReference type="EMBL" id="BAK33377.1"/>
    </source>
</evidence>
<dbReference type="CDD" id="cd00118">
    <property type="entry name" value="LysM"/>
    <property type="match status" value="1"/>
</dbReference>
<dbReference type="OrthoDB" id="9815939at2"/>
<dbReference type="HOGENOM" id="CLU_075813_1_0_11"/>
<dbReference type="EMBL" id="AP012204">
    <property type="protein sequence ID" value="BAK33377.1"/>
    <property type="molecule type" value="Genomic_DNA"/>
</dbReference>
<dbReference type="Pfam" id="PF19266">
    <property type="entry name" value="CIS_tube"/>
    <property type="match status" value="1"/>
</dbReference>
<dbReference type="InterPro" id="IPR045361">
    <property type="entry name" value="CIS_tube_prot_N"/>
</dbReference>
<evidence type="ECO:0000313" key="4">
    <source>
        <dbReference type="Proteomes" id="UP000007947"/>
    </source>
</evidence>
<dbReference type="Proteomes" id="UP000007947">
    <property type="component" value="Chromosome"/>
</dbReference>
<dbReference type="AlphaFoldDB" id="F5XJ51"/>
<proteinExistence type="predicted"/>
<dbReference type="STRING" id="1032480.MLP_03630"/>